<keyword evidence="1" id="KW-1133">Transmembrane helix</keyword>
<gene>
    <name evidence="2" type="ORF">OL497_23000</name>
</gene>
<dbReference type="InterPro" id="IPR013901">
    <property type="entry name" value="Anthrone_oxy"/>
</dbReference>
<dbReference type="RefSeq" id="WP_264733600.1">
    <property type="nucleotide sequence ID" value="NZ_JAPDNR010000001.1"/>
</dbReference>
<feature type="transmembrane region" description="Helical" evidence="1">
    <location>
        <begin position="79"/>
        <end position="101"/>
    </location>
</feature>
<evidence type="ECO:0000313" key="3">
    <source>
        <dbReference type="Proteomes" id="UP001207742"/>
    </source>
</evidence>
<sequence>MKMMLVITAIAAALVAGIFYGYSCSVNPGLGRLPDAGYLEAMQSINRAILNPVFFLVFMGSVLFLPVSTYLEYRQGITVSFWCLLAATVIYIVGVFGVTAAGNVPLNDALDAFNIKGASVAELAQQRAKFENSWNSLHTIRTWASVVSAILVIVACLHTSREVLSK</sequence>
<accession>A0ABT3IS72</accession>
<dbReference type="Pfam" id="PF08592">
    <property type="entry name" value="Anthrone_oxy"/>
    <property type="match status" value="1"/>
</dbReference>
<comment type="caution">
    <text evidence="2">The sequence shown here is derived from an EMBL/GenBank/DDBJ whole genome shotgun (WGS) entry which is preliminary data.</text>
</comment>
<protein>
    <submittedName>
        <fullName evidence="2">DUF1772 domain-containing protein</fullName>
    </submittedName>
</protein>
<feature type="transmembrane region" description="Helical" evidence="1">
    <location>
        <begin position="45"/>
        <end position="67"/>
    </location>
</feature>
<dbReference type="Proteomes" id="UP001207742">
    <property type="component" value="Unassembled WGS sequence"/>
</dbReference>
<proteinExistence type="predicted"/>
<dbReference type="EMBL" id="JAPDNS010000002">
    <property type="protein sequence ID" value="MCW3486785.1"/>
    <property type="molecule type" value="Genomic_DNA"/>
</dbReference>
<evidence type="ECO:0000256" key="1">
    <source>
        <dbReference type="SAM" id="Phobius"/>
    </source>
</evidence>
<keyword evidence="1" id="KW-0812">Transmembrane</keyword>
<keyword evidence="3" id="KW-1185">Reference proteome</keyword>
<name>A0ABT3IS72_9BACT</name>
<organism evidence="2 3">
    <name type="scientific">Chitinophaga nivalis</name>
    <dbReference type="NCBI Taxonomy" id="2991709"/>
    <lineage>
        <taxon>Bacteria</taxon>
        <taxon>Pseudomonadati</taxon>
        <taxon>Bacteroidota</taxon>
        <taxon>Chitinophagia</taxon>
        <taxon>Chitinophagales</taxon>
        <taxon>Chitinophagaceae</taxon>
        <taxon>Chitinophaga</taxon>
    </lineage>
</organism>
<reference evidence="2 3" key="1">
    <citation type="submission" date="2022-10" db="EMBL/GenBank/DDBJ databases">
        <title>Chitinophaga nivalis PC15 sp. nov., isolated from Pyeongchang county, South Korea.</title>
        <authorList>
            <person name="Trinh H.N."/>
        </authorList>
    </citation>
    <scope>NUCLEOTIDE SEQUENCE [LARGE SCALE GENOMIC DNA]</scope>
    <source>
        <strain evidence="2 3">PC14</strain>
    </source>
</reference>
<keyword evidence="1" id="KW-0472">Membrane</keyword>
<feature type="transmembrane region" description="Helical" evidence="1">
    <location>
        <begin position="140"/>
        <end position="160"/>
    </location>
</feature>
<evidence type="ECO:0000313" key="2">
    <source>
        <dbReference type="EMBL" id="MCW3486785.1"/>
    </source>
</evidence>